<dbReference type="SUPFAM" id="SSF55008">
    <property type="entry name" value="HMA, heavy metal-associated domain"/>
    <property type="match status" value="1"/>
</dbReference>
<sequence>MGCPDAVCAEIRNIPGVARVEFDQETKVFQVAYSPRFVTPDQIFAAVWEAGRKMGKEYLPREM</sequence>
<dbReference type="InterPro" id="IPR006121">
    <property type="entry name" value="HMA_dom"/>
</dbReference>
<dbReference type="EMBL" id="DSXI01000001">
    <property type="protein sequence ID" value="HGS04126.1"/>
    <property type="molecule type" value="Genomic_DNA"/>
</dbReference>
<protein>
    <submittedName>
        <fullName evidence="1">Copper chaperone</fullName>
    </submittedName>
</protein>
<dbReference type="CDD" id="cd00371">
    <property type="entry name" value="HMA"/>
    <property type="match status" value="1"/>
</dbReference>
<gene>
    <name evidence="1" type="ORF">ENT08_00010</name>
</gene>
<evidence type="ECO:0000313" key="1">
    <source>
        <dbReference type="EMBL" id="HGS04126.1"/>
    </source>
</evidence>
<name>A0A7V4LBS6_9BACT</name>
<dbReference type="Gene3D" id="3.30.70.100">
    <property type="match status" value="1"/>
</dbReference>
<dbReference type="AlphaFoldDB" id="A0A7V4LBS6"/>
<dbReference type="InterPro" id="IPR036163">
    <property type="entry name" value="HMA_dom_sf"/>
</dbReference>
<dbReference type="GO" id="GO:0046872">
    <property type="term" value="F:metal ion binding"/>
    <property type="evidence" value="ECO:0007669"/>
    <property type="project" value="InterPro"/>
</dbReference>
<organism evidence="1">
    <name type="scientific">Desulfobacca acetoxidans</name>
    <dbReference type="NCBI Taxonomy" id="60893"/>
    <lineage>
        <taxon>Bacteria</taxon>
        <taxon>Pseudomonadati</taxon>
        <taxon>Thermodesulfobacteriota</taxon>
        <taxon>Desulfobaccia</taxon>
        <taxon>Desulfobaccales</taxon>
        <taxon>Desulfobaccaceae</taxon>
        <taxon>Desulfobacca</taxon>
    </lineage>
</organism>
<proteinExistence type="predicted"/>
<reference evidence="1" key="1">
    <citation type="journal article" date="2020" name="mSystems">
        <title>Genome- and Community-Level Interaction Insights into Carbon Utilization and Element Cycling Functions of Hydrothermarchaeota in Hydrothermal Sediment.</title>
        <authorList>
            <person name="Zhou Z."/>
            <person name="Liu Y."/>
            <person name="Xu W."/>
            <person name="Pan J."/>
            <person name="Luo Z.H."/>
            <person name="Li M."/>
        </authorList>
    </citation>
    <scope>NUCLEOTIDE SEQUENCE [LARGE SCALE GENOMIC DNA]</scope>
    <source>
        <strain evidence="1">SpSt-548</strain>
    </source>
</reference>
<accession>A0A7V4LBS6</accession>
<comment type="caution">
    <text evidence="1">The sequence shown here is derived from an EMBL/GenBank/DDBJ whole genome shotgun (WGS) entry which is preliminary data.</text>
</comment>